<feature type="domain" description="Potassium channel" evidence="11">
    <location>
        <begin position="157"/>
        <end position="216"/>
    </location>
</feature>
<dbReference type="GO" id="GO:0015271">
    <property type="term" value="F:outward rectifier potassium channel activity"/>
    <property type="evidence" value="ECO:0007669"/>
    <property type="project" value="TreeGrafter"/>
</dbReference>
<dbReference type="InParanoid" id="A0A7M7KI47"/>
<dbReference type="GO" id="GO:0030322">
    <property type="term" value="P:stabilization of membrane potential"/>
    <property type="evidence" value="ECO:0007669"/>
    <property type="project" value="TreeGrafter"/>
</dbReference>
<keyword evidence="5 8" id="KW-0406">Ion transport</keyword>
<name>A0A7M7KI47_VARDE</name>
<keyword evidence="3 8" id="KW-0812">Transmembrane</keyword>
<comment type="subcellular location">
    <subcellularLocation>
        <location evidence="1">Membrane</location>
        <topology evidence="1">Multi-pass membrane protein</topology>
    </subcellularLocation>
</comment>
<dbReference type="RefSeq" id="XP_022667214.1">
    <property type="nucleotide sequence ID" value="XM_022811479.1"/>
</dbReference>
<feature type="domain" description="Potassium channel" evidence="11">
    <location>
        <begin position="250"/>
        <end position="327"/>
    </location>
</feature>
<dbReference type="OrthoDB" id="297496at2759"/>
<evidence type="ECO:0000256" key="9">
    <source>
        <dbReference type="SAM" id="MobiDB-lite"/>
    </source>
</evidence>
<dbReference type="InterPro" id="IPR003280">
    <property type="entry name" value="2pore_dom_K_chnl"/>
</dbReference>
<dbReference type="AlphaFoldDB" id="A0A7M7KI47"/>
<accession>A0A7M7KI47</accession>
<dbReference type="KEGG" id="vde:111252881"/>
<evidence type="ECO:0000313" key="12">
    <source>
        <dbReference type="EnsemblMetazoa" id="XP_022667214"/>
    </source>
</evidence>
<keyword evidence="6 10" id="KW-0472">Membrane</keyword>
<keyword evidence="4 10" id="KW-1133">Transmembrane helix</keyword>
<sequence>MCKVPSIQSLHGGDGSNSSGSTTKRANSDGSLGNVPPAENGTHVQIKQVKTKNVRFHEKMEPGAPFPSDAIAMSKKEVLALLVVFIMFVVLGGAVFMAVEGPHEVERRKELAELKKKLFDKLNKLHHPDFTREEMVSMIQNLTNARMRNLIDMTGKETNVNWNFYNSFFFAITVVTTIGYGHVSPSTVAGRLFCVAYAMLGVPLTGILLAAIGDHFSKHLVKRINAARRVYTSKIALAVNAATFLVPWLIVFLILPAGLFMYIEEWTYLEALYYCFISLATIGFGDYVAGNFEGDYIWIYKAAVVLWIIFGLGYLAMILNYISRAMRSKKVRRIEHRLSSSFQSTQQKLGARLDEMQKILQEFAVKQRKTRPSPKKSRSFGNMVEESEREGGCGTYKAVLSGRPGSRVTIVEHPNSERSESGDIERLLTLVEVLKEESSQNLFRTKQLLEDTERDLLSFCREDSASSAGGIALSHIPSTTNRRHSLPVLLTPSPPTSGDSLSGDVGPSVGAGAIGSSTGNTNLMSPRAEFASSPGNASLLGRSFQSFLYRKRPDILDLESGGGQKNNSNASHRMASNRGNSHHSDGSAVGSCGPAPRHRDSNLNRFDRVNGFDQLDELGALDADLESSRM</sequence>
<dbReference type="Proteomes" id="UP000594260">
    <property type="component" value="Unplaced"/>
</dbReference>
<evidence type="ECO:0000256" key="8">
    <source>
        <dbReference type="RuleBase" id="RU003857"/>
    </source>
</evidence>
<dbReference type="Pfam" id="PF07885">
    <property type="entry name" value="Ion_trans_2"/>
    <property type="match status" value="2"/>
</dbReference>
<evidence type="ECO:0000256" key="1">
    <source>
        <dbReference type="ARBA" id="ARBA00004141"/>
    </source>
</evidence>
<protein>
    <recommendedName>
        <fullName evidence="11">Potassium channel domain-containing protein</fullName>
    </recommendedName>
</protein>
<dbReference type="InterPro" id="IPR013099">
    <property type="entry name" value="K_chnl_dom"/>
</dbReference>
<feature type="region of interest" description="Disordered" evidence="9">
    <location>
        <begin position="1"/>
        <end position="43"/>
    </location>
</feature>
<comment type="similarity">
    <text evidence="8">Belongs to the two pore domain potassium channel (TC 1.A.1.8) family.</text>
</comment>
<dbReference type="EnsemblMetazoa" id="XM_022811479">
    <property type="protein sequence ID" value="XP_022667214"/>
    <property type="gene ID" value="LOC111252881"/>
</dbReference>
<dbReference type="PRINTS" id="PR01333">
    <property type="entry name" value="2POREKCHANEL"/>
</dbReference>
<evidence type="ECO:0000313" key="13">
    <source>
        <dbReference type="Proteomes" id="UP000594260"/>
    </source>
</evidence>
<dbReference type="PANTHER" id="PTHR11003">
    <property type="entry name" value="POTASSIUM CHANNEL, SUBFAMILY K"/>
    <property type="match status" value="1"/>
</dbReference>
<evidence type="ECO:0000256" key="3">
    <source>
        <dbReference type="ARBA" id="ARBA00022692"/>
    </source>
</evidence>
<dbReference type="GO" id="GO:0022841">
    <property type="term" value="F:potassium ion leak channel activity"/>
    <property type="evidence" value="ECO:0007669"/>
    <property type="project" value="TreeGrafter"/>
</dbReference>
<reference evidence="12" key="1">
    <citation type="submission" date="2021-01" db="UniProtKB">
        <authorList>
            <consortium name="EnsemblMetazoa"/>
        </authorList>
    </citation>
    <scope>IDENTIFICATION</scope>
</reference>
<evidence type="ECO:0000256" key="2">
    <source>
        <dbReference type="ARBA" id="ARBA00022448"/>
    </source>
</evidence>
<feature type="transmembrane region" description="Helical" evidence="10">
    <location>
        <begin position="162"/>
        <end position="180"/>
    </location>
</feature>
<keyword evidence="7 8" id="KW-0407">Ion channel</keyword>
<feature type="transmembrane region" description="Helical" evidence="10">
    <location>
        <begin position="296"/>
        <end position="322"/>
    </location>
</feature>
<keyword evidence="2 8" id="KW-0813">Transport</keyword>
<organism evidence="12 13">
    <name type="scientific">Varroa destructor</name>
    <name type="common">Honeybee mite</name>
    <dbReference type="NCBI Taxonomy" id="109461"/>
    <lineage>
        <taxon>Eukaryota</taxon>
        <taxon>Metazoa</taxon>
        <taxon>Ecdysozoa</taxon>
        <taxon>Arthropoda</taxon>
        <taxon>Chelicerata</taxon>
        <taxon>Arachnida</taxon>
        <taxon>Acari</taxon>
        <taxon>Parasitiformes</taxon>
        <taxon>Mesostigmata</taxon>
        <taxon>Gamasina</taxon>
        <taxon>Dermanyssoidea</taxon>
        <taxon>Varroidae</taxon>
        <taxon>Varroa</taxon>
    </lineage>
</organism>
<proteinExistence type="inferred from homology"/>
<dbReference type="GeneID" id="111252881"/>
<feature type="transmembrane region" description="Helical" evidence="10">
    <location>
        <begin position="271"/>
        <end position="290"/>
    </location>
</feature>
<feature type="transmembrane region" description="Helical" evidence="10">
    <location>
        <begin position="235"/>
        <end position="259"/>
    </location>
</feature>
<dbReference type="GO" id="GO:0005886">
    <property type="term" value="C:plasma membrane"/>
    <property type="evidence" value="ECO:0007669"/>
    <property type="project" value="TreeGrafter"/>
</dbReference>
<evidence type="ECO:0000256" key="6">
    <source>
        <dbReference type="ARBA" id="ARBA00023136"/>
    </source>
</evidence>
<keyword evidence="13" id="KW-1185">Reference proteome</keyword>
<feature type="transmembrane region" description="Helical" evidence="10">
    <location>
        <begin position="192"/>
        <end position="212"/>
    </location>
</feature>
<feature type="transmembrane region" description="Helical" evidence="10">
    <location>
        <begin position="78"/>
        <end position="99"/>
    </location>
</feature>
<dbReference type="SUPFAM" id="SSF81324">
    <property type="entry name" value="Voltage-gated potassium channels"/>
    <property type="match status" value="2"/>
</dbReference>
<feature type="region of interest" description="Disordered" evidence="9">
    <location>
        <begin position="558"/>
        <end position="604"/>
    </location>
</feature>
<evidence type="ECO:0000256" key="4">
    <source>
        <dbReference type="ARBA" id="ARBA00022989"/>
    </source>
</evidence>
<dbReference type="PANTHER" id="PTHR11003:SF338">
    <property type="entry name" value="PROTEIN CBG03693"/>
    <property type="match status" value="1"/>
</dbReference>
<evidence type="ECO:0000259" key="11">
    <source>
        <dbReference type="Pfam" id="PF07885"/>
    </source>
</evidence>
<evidence type="ECO:0000256" key="10">
    <source>
        <dbReference type="SAM" id="Phobius"/>
    </source>
</evidence>
<evidence type="ECO:0000256" key="7">
    <source>
        <dbReference type="ARBA" id="ARBA00023303"/>
    </source>
</evidence>
<dbReference type="Gene3D" id="1.10.287.70">
    <property type="match status" value="1"/>
</dbReference>
<evidence type="ECO:0000256" key="5">
    <source>
        <dbReference type="ARBA" id="ARBA00023065"/>
    </source>
</evidence>
<feature type="compositionally biased region" description="Polar residues" evidence="9">
    <location>
        <begin position="22"/>
        <end position="31"/>
    </location>
</feature>